<dbReference type="AlphaFoldDB" id="A0A5J4X772"/>
<accession>A0A5J4X772</accession>
<comment type="caution">
    <text evidence="2">The sequence shown here is derived from an EMBL/GenBank/DDBJ whole genome shotgun (WGS) entry which is preliminary data.</text>
</comment>
<proteinExistence type="predicted"/>
<feature type="region of interest" description="Disordered" evidence="1">
    <location>
        <begin position="1"/>
        <end position="26"/>
    </location>
</feature>
<protein>
    <submittedName>
        <fullName evidence="2">Uncharacterized protein</fullName>
    </submittedName>
</protein>
<sequence>MEEAIATQEFESKGSQCSGRQSGAGGSLIEVDKMEDDYDQYKSHPAGKDRMKSRAKPFERLSFHPSMIQSARKREVHNLEKRRRMSLLHLLLIQAEILKRLTGYHLPLVHKNIFQINIWANDLVFQNITQIIMKPLLIM</sequence>
<dbReference type="EMBL" id="SNRW01000170">
    <property type="protein sequence ID" value="KAA6402873.1"/>
    <property type="molecule type" value="Genomic_DNA"/>
</dbReference>
<dbReference type="Proteomes" id="UP000324800">
    <property type="component" value="Unassembled WGS sequence"/>
</dbReference>
<reference evidence="2 3" key="1">
    <citation type="submission" date="2019-03" db="EMBL/GenBank/DDBJ databases">
        <title>Single cell metagenomics reveals metabolic interactions within the superorganism composed of flagellate Streblomastix strix and complex community of Bacteroidetes bacteria on its surface.</title>
        <authorList>
            <person name="Treitli S.C."/>
            <person name="Kolisko M."/>
            <person name="Husnik F."/>
            <person name="Keeling P."/>
            <person name="Hampl V."/>
        </authorList>
    </citation>
    <scope>NUCLEOTIDE SEQUENCE [LARGE SCALE GENOMIC DNA]</scope>
    <source>
        <strain evidence="2">ST1C</strain>
    </source>
</reference>
<name>A0A5J4X772_9EUKA</name>
<evidence type="ECO:0000256" key="1">
    <source>
        <dbReference type="SAM" id="MobiDB-lite"/>
    </source>
</evidence>
<evidence type="ECO:0000313" key="2">
    <source>
        <dbReference type="EMBL" id="KAA6402873.1"/>
    </source>
</evidence>
<gene>
    <name evidence="2" type="ORF">EZS28_001598</name>
</gene>
<organism evidence="2 3">
    <name type="scientific">Streblomastix strix</name>
    <dbReference type="NCBI Taxonomy" id="222440"/>
    <lineage>
        <taxon>Eukaryota</taxon>
        <taxon>Metamonada</taxon>
        <taxon>Preaxostyla</taxon>
        <taxon>Oxymonadida</taxon>
        <taxon>Streblomastigidae</taxon>
        <taxon>Streblomastix</taxon>
    </lineage>
</organism>
<evidence type="ECO:0000313" key="3">
    <source>
        <dbReference type="Proteomes" id="UP000324800"/>
    </source>
</evidence>